<evidence type="ECO:0000256" key="11">
    <source>
        <dbReference type="RuleBase" id="RU363115"/>
    </source>
</evidence>
<keyword evidence="7" id="KW-0788">Thiol protease</keyword>
<evidence type="ECO:0000256" key="4">
    <source>
        <dbReference type="ARBA" id="ARBA00022490"/>
    </source>
</evidence>
<evidence type="ECO:0000256" key="9">
    <source>
        <dbReference type="ARBA" id="ARBA00023006"/>
    </source>
</evidence>
<dbReference type="GO" id="GO:0019786">
    <property type="term" value="F:protein-phosphatidylethanolamide deconjugating activity"/>
    <property type="evidence" value="ECO:0007669"/>
    <property type="project" value="InterPro"/>
</dbReference>
<comment type="caution">
    <text evidence="14">The sequence shown here is derived from an EMBL/GenBank/DDBJ whole genome shotgun (WGS) entry which is preliminary data.</text>
</comment>
<keyword evidence="3" id="KW-0813">Transport</keyword>
<evidence type="ECO:0000256" key="10">
    <source>
        <dbReference type="ARBA" id="ARBA00029362"/>
    </source>
</evidence>
<comment type="function">
    <text evidence="11">Required for selective autophagic degradation of the nucleus (nucleophagy) as well as for mitophagy which contributes to regulate mitochondrial quantity and quality by eliminating the mitochondria to a basal level to fulfill cellular energy requirements and preventing excess ROS production.</text>
</comment>
<dbReference type="GO" id="GO:0005634">
    <property type="term" value="C:nucleus"/>
    <property type="evidence" value="ECO:0007669"/>
    <property type="project" value="UniProtKB-SubCell"/>
</dbReference>
<proteinExistence type="inferred from homology"/>
<evidence type="ECO:0000256" key="6">
    <source>
        <dbReference type="ARBA" id="ARBA00022801"/>
    </source>
</evidence>
<dbReference type="GO" id="GO:0035973">
    <property type="term" value="P:aggrephagy"/>
    <property type="evidence" value="ECO:0007669"/>
    <property type="project" value="TreeGrafter"/>
</dbReference>
<evidence type="ECO:0000256" key="3">
    <source>
        <dbReference type="ARBA" id="ARBA00022448"/>
    </source>
</evidence>
<dbReference type="InterPro" id="IPR046792">
    <property type="entry name" value="Peptidase_C54_cat"/>
</dbReference>
<keyword evidence="15" id="KW-1185">Reference proteome</keyword>
<dbReference type="GO" id="GO:0034727">
    <property type="term" value="P:piecemeal microautophagy of the nucleus"/>
    <property type="evidence" value="ECO:0007669"/>
    <property type="project" value="TreeGrafter"/>
</dbReference>
<evidence type="ECO:0000256" key="1">
    <source>
        <dbReference type="ARBA" id="ARBA00004329"/>
    </source>
</evidence>
<feature type="region of interest" description="Disordered" evidence="12">
    <location>
        <begin position="35"/>
        <end position="82"/>
    </location>
</feature>
<evidence type="ECO:0000256" key="5">
    <source>
        <dbReference type="ARBA" id="ARBA00022670"/>
    </source>
</evidence>
<evidence type="ECO:0000259" key="13">
    <source>
        <dbReference type="Pfam" id="PF03416"/>
    </source>
</evidence>
<keyword evidence="6 11" id="KW-0378">Hydrolase</keyword>
<evidence type="ECO:0000256" key="2">
    <source>
        <dbReference type="ARBA" id="ARBA00010958"/>
    </source>
</evidence>
<dbReference type="PANTHER" id="PTHR22624:SF49">
    <property type="entry name" value="CYSTEINE PROTEASE"/>
    <property type="match status" value="1"/>
</dbReference>
<keyword evidence="5 11" id="KW-0645">Protease</keyword>
<dbReference type="RefSeq" id="XP_031005237.1">
    <property type="nucleotide sequence ID" value="XM_031148560.1"/>
</dbReference>
<dbReference type="AlphaFoldDB" id="A0A8H8R3Y0"/>
<keyword evidence="8" id="KW-0653">Protein transport</keyword>
<evidence type="ECO:0000256" key="12">
    <source>
        <dbReference type="SAM" id="MobiDB-lite"/>
    </source>
</evidence>
<evidence type="ECO:0000256" key="8">
    <source>
        <dbReference type="ARBA" id="ARBA00022927"/>
    </source>
</evidence>
<dbReference type="GO" id="GO:0004197">
    <property type="term" value="F:cysteine-type endopeptidase activity"/>
    <property type="evidence" value="ECO:0007669"/>
    <property type="project" value="TreeGrafter"/>
</dbReference>
<dbReference type="InterPro" id="IPR005078">
    <property type="entry name" value="Peptidase_C54"/>
</dbReference>
<organism evidence="14 15">
    <name type="scientific">Lachnellula hyalina</name>
    <dbReference type="NCBI Taxonomy" id="1316788"/>
    <lineage>
        <taxon>Eukaryota</taxon>
        <taxon>Fungi</taxon>
        <taxon>Dikarya</taxon>
        <taxon>Ascomycota</taxon>
        <taxon>Pezizomycotina</taxon>
        <taxon>Leotiomycetes</taxon>
        <taxon>Helotiales</taxon>
        <taxon>Lachnaceae</taxon>
        <taxon>Lachnellula</taxon>
    </lineage>
</organism>
<feature type="domain" description="Peptidase C54 catalytic" evidence="13">
    <location>
        <begin position="102"/>
        <end position="391"/>
    </location>
</feature>
<evidence type="ECO:0000256" key="7">
    <source>
        <dbReference type="ARBA" id="ARBA00022807"/>
    </source>
</evidence>
<dbReference type="PANTHER" id="PTHR22624">
    <property type="entry name" value="CYSTEINE PROTEASE ATG4"/>
    <property type="match status" value="1"/>
</dbReference>
<keyword evidence="11" id="KW-0539">Nucleus</keyword>
<comment type="similarity">
    <text evidence="2 11">Belongs to the peptidase C54 family.</text>
</comment>
<dbReference type="Pfam" id="PF03416">
    <property type="entry name" value="Peptidase_C54"/>
    <property type="match status" value="1"/>
</dbReference>
<dbReference type="Proteomes" id="UP000431533">
    <property type="component" value="Unassembled WGS sequence"/>
</dbReference>
<dbReference type="OrthoDB" id="2960936at2759"/>
<dbReference type="GO" id="GO:0015031">
    <property type="term" value="P:protein transport"/>
    <property type="evidence" value="ECO:0007669"/>
    <property type="project" value="UniProtKB-KW"/>
</dbReference>
<protein>
    <recommendedName>
        <fullName evidence="11">Cysteine protease</fullName>
        <ecNumber evidence="11">3.4.22.-</ecNumber>
    </recommendedName>
</protein>
<comment type="subcellular location">
    <subcellularLocation>
        <location evidence="11">Nucleus</location>
    </subcellularLocation>
    <subcellularLocation>
        <location evidence="11">Cytoplasm</location>
    </subcellularLocation>
    <subcellularLocation>
        <location evidence="1">Preautophagosomal structure</location>
    </subcellularLocation>
</comment>
<dbReference type="GO" id="GO:0016485">
    <property type="term" value="P:protein processing"/>
    <property type="evidence" value="ECO:0007669"/>
    <property type="project" value="TreeGrafter"/>
</dbReference>
<evidence type="ECO:0000313" key="15">
    <source>
        <dbReference type="Proteomes" id="UP000431533"/>
    </source>
</evidence>
<comment type="catalytic activity">
    <reaction evidence="10">
        <text>[protein]-C-terminal L-amino acid-glycyl-phosphatidylethanolamide + H2O = [protein]-C-terminal L-amino acid-glycine + a 1,2-diacyl-sn-glycero-3-phosphoethanolamine</text>
        <dbReference type="Rhea" id="RHEA:67548"/>
        <dbReference type="Rhea" id="RHEA-COMP:17323"/>
        <dbReference type="Rhea" id="RHEA-COMP:17324"/>
        <dbReference type="ChEBI" id="CHEBI:15377"/>
        <dbReference type="ChEBI" id="CHEBI:64612"/>
        <dbReference type="ChEBI" id="CHEBI:172940"/>
        <dbReference type="ChEBI" id="CHEBI:172941"/>
    </reaction>
    <physiologicalReaction direction="left-to-right" evidence="10">
        <dbReference type="Rhea" id="RHEA:67549"/>
    </physiologicalReaction>
</comment>
<dbReference type="InterPro" id="IPR038765">
    <property type="entry name" value="Papain-like_cys_pep_sf"/>
</dbReference>
<dbReference type="GO" id="GO:0000045">
    <property type="term" value="P:autophagosome assembly"/>
    <property type="evidence" value="ECO:0007669"/>
    <property type="project" value="TreeGrafter"/>
</dbReference>
<dbReference type="GO" id="GO:0000407">
    <property type="term" value="C:phagophore assembly site"/>
    <property type="evidence" value="ECO:0007669"/>
    <property type="project" value="UniProtKB-SubCell"/>
</dbReference>
<gene>
    <name evidence="14" type="primary">atg4</name>
    <name evidence="14" type="ORF">LHYA1_G003591</name>
</gene>
<dbReference type="GeneID" id="41983789"/>
<dbReference type="SUPFAM" id="SSF54001">
    <property type="entry name" value="Cysteine proteinases"/>
    <property type="match status" value="1"/>
</dbReference>
<accession>A0A8H8R3Y0</accession>
<keyword evidence="4 11" id="KW-0963">Cytoplasm</keyword>
<sequence>MANVDFGRYKKIVQFFWDPAPTNDATSGSPIWCLGKEYRPSDRPSAPNTAAPPSSPPGAEPIEPEQDAKPATPPDSAASSFDSGLAYDEARTADDDGGWPPSFLDDFEARIWLTYRSNFSAIPKSQDPAALSAMSLAVRIRSQLVDQGGFTSDTGWGCMIRSGQSLLANSLVMLRMGRDWRRGSSNDEERKILSLFADDPKAPYSIHKFVEHGAAACGKHPGEWFGPSATARCIQALTNSYEPSELRVYITGDGSDVYEDTFLGIAKPDGSTFKPTLILVGTRLGLDKVTPVYWEALKTSLQMPQSIGIAGGQPSSSHYFIGVQGPYFFYLDPHQTRPALPLPENLEGYTQEDIDSCHTRRLRRIHIKEMDPSMLIAFLIRDEKDWKHWRQGVQEVQGKVVIHVADQDPAGLGLAGERHGAIDEVETFDDEDDDTM</sequence>
<dbReference type="GO" id="GO:0000423">
    <property type="term" value="P:mitophagy"/>
    <property type="evidence" value="ECO:0007669"/>
    <property type="project" value="TreeGrafter"/>
</dbReference>
<dbReference type="EC" id="3.4.22.-" evidence="11"/>
<keyword evidence="9" id="KW-0072">Autophagy</keyword>
<evidence type="ECO:0000313" key="14">
    <source>
        <dbReference type="EMBL" id="TVY26449.1"/>
    </source>
</evidence>
<dbReference type="EMBL" id="QGMH01000069">
    <property type="protein sequence ID" value="TVY26449.1"/>
    <property type="molecule type" value="Genomic_DNA"/>
</dbReference>
<name>A0A8H8R3Y0_9HELO</name>
<reference evidence="14 15" key="1">
    <citation type="submission" date="2018-05" db="EMBL/GenBank/DDBJ databases">
        <title>Genome sequencing and assembly of the regulated plant pathogen Lachnellula willkommii and related sister species for the development of diagnostic species identification markers.</title>
        <authorList>
            <person name="Giroux E."/>
            <person name="Bilodeau G."/>
        </authorList>
    </citation>
    <scope>NUCLEOTIDE SEQUENCE [LARGE SCALE GENOMIC DNA]</scope>
    <source>
        <strain evidence="14 15">CBS 185.66</strain>
    </source>
</reference>